<evidence type="ECO:0000256" key="5">
    <source>
        <dbReference type="PROSITE-ProRule" id="PRU00520"/>
    </source>
</evidence>
<dbReference type="PROSITE" id="PS51160">
    <property type="entry name" value="ACYLPHOSPHATASE_3"/>
    <property type="match status" value="1"/>
</dbReference>
<dbReference type="EC" id="3.6.1.7" evidence="2 5"/>
<evidence type="ECO:0000256" key="2">
    <source>
        <dbReference type="ARBA" id="ARBA00012150"/>
    </source>
</evidence>
<dbReference type="InterPro" id="IPR036046">
    <property type="entry name" value="Acylphosphatase-like_dom_sf"/>
</dbReference>
<evidence type="ECO:0000256" key="1">
    <source>
        <dbReference type="ARBA" id="ARBA00005614"/>
    </source>
</evidence>
<dbReference type="RefSeq" id="WP_137329107.1">
    <property type="nucleotide sequence ID" value="NZ_CP040058.1"/>
</dbReference>
<dbReference type="Gene3D" id="3.30.70.100">
    <property type="match status" value="1"/>
</dbReference>
<dbReference type="AlphaFoldDB" id="A0A4V1EGE4"/>
<keyword evidence="9" id="KW-1185">Reference proteome</keyword>
<reference evidence="8 9" key="1">
    <citation type="submission" date="2019-05" db="EMBL/GenBank/DDBJ databases">
        <title>Complete genome sequencing of Anaerostipes rhamnosivorans.</title>
        <authorList>
            <person name="Bui T.P.N."/>
            <person name="de Vos W.M."/>
        </authorList>
    </citation>
    <scope>NUCLEOTIDE SEQUENCE [LARGE SCALE GENOMIC DNA]</scope>
    <source>
        <strain evidence="8 9">1y2</strain>
    </source>
</reference>
<feature type="active site" evidence="5">
    <location>
        <position position="36"/>
    </location>
</feature>
<comment type="similarity">
    <text evidence="1 6">Belongs to the acylphosphatase family.</text>
</comment>
<keyword evidence="5 8" id="KW-0378">Hydrolase</keyword>
<gene>
    <name evidence="8" type="ORF">AR1Y2_2336</name>
</gene>
<dbReference type="Pfam" id="PF00708">
    <property type="entry name" value="Acylphosphatase"/>
    <property type="match status" value="1"/>
</dbReference>
<comment type="catalytic activity">
    <reaction evidence="4 5">
        <text>an acyl phosphate + H2O = a carboxylate + phosphate + H(+)</text>
        <dbReference type="Rhea" id="RHEA:14965"/>
        <dbReference type="ChEBI" id="CHEBI:15377"/>
        <dbReference type="ChEBI" id="CHEBI:15378"/>
        <dbReference type="ChEBI" id="CHEBI:29067"/>
        <dbReference type="ChEBI" id="CHEBI:43474"/>
        <dbReference type="ChEBI" id="CHEBI:59918"/>
        <dbReference type="EC" id="3.6.1.7"/>
    </reaction>
</comment>
<dbReference type="KEGG" id="arf:AR1Y2_2336"/>
<evidence type="ECO:0000256" key="6">
    <source>
        <dbReference type="RuleBase" id="RU004168"/>
    </source>
</evidence>
<dbReference type="Proteomes" id="UP000298653">
    <property type="component" value="Chromosome"/>
</dbReference>
<dbReference type="GO" id="GO:0003998">
    <property type="term" value="F:acylphosphatase activity"/>
    <property type="evidence" value="ECO:0007669"/>
    <property type="project" value="UniProtKB-EC"/>
</dbReference>
<proteinExistence type="inferred from homology"/>
<dbReference type="InterPro" id="IPR017968">
    <property type="entry name" value="Acylphosphatase_CS"/>
</dbReference>
<dbReference type="PANTHER" id="PTHR47268">
    <property type="entry name" value="ACYLPHOSPHATASE"/>
    <property type="match status" value="1"/>
</dbReference>
<feature type="active site" evidence="5">
    <location>
        <position position="18"/>
    </location>
</feature>
<organism evidence="8 9">
    <name type="scientific">Anaerostipes rhamnosivorans</name>
    <dbReference type="NCBI Taxonomy" id="1229621"/>
    <lineage>
        <taxon>Bacteria</taxon>
        <taxon>Bacillati</taxon>
        <taxon>Bacillota</taxon>
        <taxon>Clostridia</taxon>
        <taxon>Lachnospirales</taxon>
        <taxon>Lachnospiraceae</taxon>
        <taxon>Anaerostipes</taxon>
    </lineage>
</organism>
<dbReference type="InterPro" id="IPR001792">
    <property type="entry name" value="Acylphosphatase-like_dom"/>
</dbReference>
<name>A0A4V1EGE4_9FIRM</name>
<dbReference type="PRINTS" id="PR00112">
    <property type="entry name" value="ACYLPHPHTASE"/>
</dbReference>
<feature type="domain" description="Acylphosphatase-like" evidence="7">
    <location>
        <begin position="3"/>
        <end position="90"/>
    </location>
</feature>
<sequence>MMRVRLHFTGRVQGVGFRYFAQMNASQFNVTGWVKNMYDGSVTAEAQGTKKQIESFIEAMKHGHRFMRIDHMTAEECPVLQGEKDFKVKY</sequence>
<dbReference type="EMBL" id="CP040058">
    <property type="protein sequence ID" value="QCP35790.1"/>
    <property type="molecule type" value="Genomic_DNA"/>
</dbReference>
<dbReference type="OrthoDB" id="9808093at2"/>
<evidence type="ECO:0000256" key="3">
    <source>
        <dbReference type="ARBA" id="ARBA00015991"/>
    </source>
</evidence>
<accession>A0A4V1EGE4</accession>
<protein>
    <recommendedName>
        <fullName evidence="3 5">acylphosphatase</fullName>
        <ecNumber evidence="2 5">3.6.1.7</ecNumber>
    </recommendedName>
</protein>
<evidence type="ECO:0000313" key="9">
    <source>
        <dbReference type="Proteomes" id="UP000298653"/>
    </source>
</evidence>
<evidence type="ECO:0000256" key="4">
    <source>
        <dbReference type="ARBA" id="ARBA00047645"/>
    </source>
</evidence>
<dbReference type="InterPro" id="IPR020456">
    <property type="entry name" value="Acylphosphatase"/>
</dbReference>
<dbReference type="SUPFAM" id="SSF54975">
    <property type="entry name" value="Acylphosphatase/BLUF domain-like"/>
    <property type="match status" value="1"/>
</dbReference>
<evidence type="ECO:0000259" key="7">
    <source>
        <dbReference type="PROSITE" id="PS51160"/>
    </source>
</evidence>
<evidence type="ECO:0000313" key="8">
    <source>
        <dbReference type="EMBL" id="QCP35790.1"/>
    </source>
</evidence>
<dbReference type="PANTHER" id="PTHR47268:SF4">
    <property type="entry name" value="ACYLPHOSPHATASE"/>
    <property type="match status" value="1"/>
</dbReference>
<dbReference type="PROSITE" id="PS00151">
    <property type="entry name" value="ACYLPHOSPHATASE_2"/>
    <property type="match status" value="1"/>
</dbReference>